<dbReference type="GO" id="GO:0006302">
    <property type="term" value="P:double-strand break repair"/>
    <property type="evidence" value="ECO:0007669"/>
    <property type="project" value="TreeGrafter"/>
</dbReference>
<reference evidence="10 11" key="1">
    <citation type="submission" date="2018-01" db="EMBL/GenBank/DDBJ databases">
        <title>Draft genome sequence of Jiangella sp. GTF31.</title>
        <authorList>
            <person name="Sahin N."/>
            <person name="Ay H."/>
            <person name="Saygin H."/>
        </authorList>
    </citation>
    <scope>NUCLEOTIDE SEQUENCE [LARGE SCALE GENOMIC DNA]</scope>
    <source>
        <strain evidence="10 11">GTF31</strain>
    </source>
</reference>
<keyword evidence="11" id="KW-1185">Reference proteome</keyword>
<dbReference type="AlphaFoldDB" id="A0A2W2C2Y8"/>
<keyword evidence="8" id="KW-0234">DNA repair</keyword>
<dbReference type="GO" id="GO:0005737">
    <property type="term" value="C:cytoplasm"/>
    <property type="evidence" value="ECO:0007669"/>
    <property type="project" value="TreeGrafter"/>
</dbReference>
<evidence type="ECO:0000256" key="4">
    <source>
        <dbReference type="ARBA" id="ARBA00022723"/>
    </source>
</evidence>
<evidence type="ECO:0000256" key="6">
    <source>
        <dbReference type="ARBA" id="ARBA00022801"/>
    </source>
</evidence>
<dbReference type="GO" id="GO:0003697">
    <property type="term" value="F:single-stranded DNA binding"/>
    <property type="evidence" value="ECO:0007669"/>
    <property type="project" value="TreeGrafter"/>
</dbReference>
<dbReference type="GO" id="GO:0070260">
    <property type="term" value="F:5'-tyrosyl-DNA phosphodiesterase activity"/>
    <property type="evidence" value="ECO:0007669"/>
    <property type="project" value="TreeGrafter"/>
</dbReference>
<dbReference type="GO" id="GO:0004518">
    <property type="term" value="F:nuclease activity"/>
    <property type="evidence" value="ECO:0007669"/>
    <property type="project" value="UniProtKB-KW"/>
</dbReference>
<evidence type="ECO:0000256" key="3">
    <source>
        <dbReference type="ARBA" id="ARBA00022722"/>
    </source>
</evidence>
<organism evidence="10 11">
    <name type="scientific">Jiangella anatolica</name>
    <dbReference type="NCBI Taxonomy" id="2670374"/>
    <lineage>
        <taxon>Bacteria</taxon>
        <taxon>Bacillati</taxon>
        <taxon>Actinomycetota</taxon>
        <taxon>Actinomycetes</taxon>
        <taxon>Jiangellales</taxon>
        <taxon>Jiangellaceae</taxon>
        <taxon>Jiangella</taxon>
    </lineage>
</organism>
<protein>
    <recommendedName>
        <fullName evidence="9">Endonuclease/exonuclease/phosphatase domain-containing protein</fullName>
    </recommendedName>
</protein>
<accession>A0A2W2C2Y8</accession>
<comment type="cofactor">
    <cofactor evidence="2">
        <name>Mg(2+)</name>
        <dbReference type="ChEBI" id="CHEBI:18420"/>
    </cofactor>
</comment>
<comment type="caution">
    <text evidence="10">The sequence shown here is derived from an EMBL/GenBank/DDBJ whole genome shotgun (WGS) entry which is preliminary data.</text>
</comment>
<name>A0A2W2C2Y8_9ACTN</name>
<dbReference type="InterPro" id="IPR005135">
    <property type="entry name" value="Endo/exonuclease/phosphatase"/>
</dbReference>
<dbReference type="EMBL" id="POTW01000040">
    <property type="protein sequence ID" value="PZF82337.1"/>
    <property type="molecule type" value="Genomic_DNA"/>
</dbReference>
<dbReference type="InterPro" id="IPR051547">
    <property type="entry name" value="TDP2-like"/>
</dbReference>
<proteinExistence type="predicted"/>
<evidence type="ECO:0000313" key="10">
    <source>
        <dbReference type="EMBL" id="PZF82337.1"/>
    </source>
</evidence>
<dbReference type="PANTHER" id="PTHR15822:SF4">
    <property type="entry name" value="TYROSYL-DNA PHOSPHODIESTERASE 2"/>
    <property type="match status" value="1"/>
</dbReference>
<dbReference type="Gene3D" id="3.60.10.10">
    <property type="entry name" value="Endonuclease/exonuclease/phosphatase"/>
    <property type="match status" value="1"/>
</dbReference>
<feature type="domain" description="Endonuclease/exonuclease/phosphatase" evidence="9">
    <location>
        <begin position="65"/>
        <end position="364"/>
    </location>
</feature>
<dbReference type="Proteomes" id="UP000248764">
    <property type="component" value="Unassembled WGS sequence"/>
</dbReference>
<dbReference type="Pfam" id="PF03372">
    <property type="entry name" value="Exo_endo_phos"/>
    <property type="match status" value="1"/>
</dbReference>
<evidence type="ECO:0000256" key="1">
    <source>
        <dbReference type="ARBA" id="ARBA00001936"/>
    </source>
</evidence>
<evidence type="ECO:0000256" key="5">
    <source>
        <dbReference type="ARBA" id="ARBA00022763"/>
    </source>
</evidence>
<keyword evidence="5" id="KW-0227">DNA damage</keyword>
<sequence length="373" mass="40634">MQLAPPAWAEPPPERNAATEPAGQIAVLTHNLFVGADLRPALSATDQPTFQTELRKALDQIADNRFPLRAVSLAHEIAQARPHVVALQEVFDIRLNGANASGPYRNHLDLLLQALKLFGDEYRVVSQVRTLSATFPVDLDRNGSLEAQVSLADHNVLLVRKDIPAAPTPFGPKCNRPSQDGCVYGVVDHADLPNGRVIMEHGYTGVDLAVNGRDYRVVTTRVEDRDRQLSNTPEPIDPLFATFQSFQTSELITLIESMPGGPTVIVLGDLASRPEDEAVGPLVVPPHTILSTNGFRDVAKLDPSPPAPGHTCCQAVNLRKKKPQLNRRPDHVFVTGTPVEVQTDILGDTSLDRLLAGGRWPSDHAAVFATLRY</sequence>
<keyword evidence="4" id="KW-0479">Metal-binding</keyword>
<evidence type="ECO:0000256" key="7">
    <source>
        <dbReference type="ARBA" id="ARBA00022842"/>
    </source>
</evidence>
<keyword evidence="3" id="KW-0540">Nuclease</keyword>
<dbReference type="SUPFAM" id="SSF56219">
    <property type="entry name" value="DNase I-like"/>
    <property type="match status" value="1"/>
</dbReference>
<evidence type="ECO:0000313" key="11">
    <source>
        <dbReference type="Proteomes" id="UP000248764"/>
    </source>
</evidence>
<evidence type="ECO:0000259" key="9">
    <source>
        <dbReference type="Pfam" id="PF03372"/>
    </source>
</evidence>
<gene>
    <name evidence="10" type="ORF">C1I92_17060</name>
</gene>
<evidence type="ECO:0000256" key="8">
    <source>
        <dbReference type="ARBA" id="ARBA00023204"/>
    </source>
</evidence>
<dbReference type="GO" id="GO:0046872">
    <property type="term" value="F:metal ion binding"/>
    <property type="evidence" value="ECO:0007669"/>
    <property type="project" value="UniProtKB-KW"/>
</dbReference>
<comment type="cofactor">
    <cofactor evidence="1">
        <name>Mn(2+)</name>
        <dbReference type="ChEBI" id="CHEBI:29035"/>
    </cofactor>
</comment>
<dbReference type="PANTHER" id="PTHR15822">
    <property type="entry name" value="TRAF AND TNF RECEPTOR-ASSOCIATED PROTEIN"/>
    <property type="match status" value="1"/>
</dbReference>
<dbReference type="InterPro" id="IPR036691">
    <property type="entry name" value="Endo/exonu/phosph_ase_sf"/>
</dbReference>
<evidence type="ECO:0000256" key="2">
    <source>
        <dbReference type="ARBA" id="ARBA00001946"/>
    </source>
</evidence>
<keyword evidence="7" id="KW-0460">Magnesium</keyword>
<keyword evidence="6" id="KW-0378">Hydrolase</keyword>